<dbReference type="Proteomes" id="UP000648908">
    <property type="component" value="Unassembled WGS sequence"/>
</dbReference>
<comment type="caution">
    <text evidence="7">The sequence shown here is derived from an EMBL/GenBank/DDBJ whole genome shotgun (WGS) entry which is preliminary data.</text>
</comment>
<evidence type="ECO:0000313" key="7">
    <source>
        <dbReference type="EMBL" id="MBL4919117.1"/>
    </source>
</evidence>
<keyword evidence="4" id="KW-0010">Activator</keyword>
<sequence>MDLRQLRYFLEIVEQGSISRAAARLNVAQPALSIHLRNMELDLGTELLIRSRQGVQPTEAGMLLVRHARFVLSEQSKAEDEIRQLGKEPSGEVRIGLPGTISEILTIPLIEAMTRKFPRIRLTISEAMSGFVAGWLRDGEIDLAILYVRPSDQSMESVKLLEEELLAFSAPQGLTGQAITLDELVTRPLILPSRAHGLRQMLDLACEEMAQVIQPVIEIDSYKNIKALVSRGLGVSILPHHAIAEDWRAGRLSAVPISPSMKRSAYLVSRANARPSRLVRIVRQVLEDVTLELIESGEWAGARRV</sequence>
<dbReference type="FunFam" id="1.10.10.10:FF:000001">
    <property type="entry name" value="LysR family transcriptional regulator"/>
    <property type="match status" value="1"/>
</dbReference>
<dbReference type="PANTHER" id="PTHR30293:SF0">
    <property type="entry name" value="NITROGEN ASSIMILATION REGULATORY PROTEIN NAC"/>
    <property type="match status" value="1"/>
</dbReference>
<dbReference type="EMBL" id="JAESVN010000013">
    <property type="protein sequence ID" value="MBL4919117.1"/>
    <property type="molecule type" value="Genomic_DNA"/>
</dbReference>
<evidence type="ECO:0000256" key="5">
    <source>
        <dbReference type="ARBA" id="ARBA00023163"/>
    </source>
</evidence>
<dbReference type="AlphaFoldDB" id="A0A8K0VBN2"/>
<dbReference type="PANTHER" id="PTHR30293">
    <property type="entry name" value="TRANSCRIPTIONAL REGULATORY PROTEIN NAC-RELATED"/>
    <property type="match status" value="1"/>
</dbReference>
<evidence type="ECO:0000313" key="8">
    <source>
        <dbReference type="Proteomes" id="UP000648908"/>
    </source>
</evidence>
<dbReference type="InterPro" id="IPR036390">
    <property type="entry name" value="WH_DNA-bd_sf"/>
</dbReference>
<evidence type="ECO:0000256" key="1">
    <source>
        <dbReference type="ARBA" id="ARBA00009437"/>
    </source>
</evidence>
<feature type="domain" description="HTH lysR-type" evidence="6">
    <location>
        <begin position="1"/>
        <end position="58"/>
    </location>
</feature>
<dbReference type="InterPro" id="IPR000847">
    <property type="entry name" value="LysR_HTH_N"/>
</dbReference>
<dbReference type="Pfam" id="PF00126">
    <property type="entry name" value="HTH_1"/>
    <property type="match status" value="1"/>
</dbReference>
<comment type="similarity">
    <text evidence="1">Belongs to the LysR transcriptional regulatory family.</text>
</comment>
<dbReference type="Pfam" id="PF03466">
    <property type="entry name" value="LysR_substrate"/>
    <property type="match status" value="1"/>
</dbReference>
<reference evidence="7" key="1">
    <citation type="submission" date="2021-01" db="EMBL/GenBank/DDBJ databases">
        <title>Tabrizicola alba sp. nov. a motile alkaliphilic bacterium isolated from a soda lake.</title>
        <authorList>
            <person name="Szuroczki S."/>
            <person name="Abbaszade G."/>
            <person name="Schumann P."/>
            <person name="Toth E."/>
        </authorList>
    </citation>
    <scope>NUCLEOTIDE SEQUENCE</scope>
    <source>
        <strain evidence="7">DMG-N-6</strain>
    </source>
</reference>
<dbReference type="InterPro" id="IPR005119">
    <property type="entry name" value="LysR_subst-bd"/>
</dbReference>
<dbReference type="RefSeq" id="WP_202690099.1">
    <property type="nucleotide sequence ID" value="NZ_JAESVN010000013.1"/>
</dbReference>
<dbReference type="SUPFAM" id="SSF46785">
    <property type="entry name" value="Winged helix' DNA-binding domain"/>
    <property type="match status" value="1"/>
</dbReference>
<keyword evidence="5" id="KW-0804">Transcription</keyword>
<protein>
    <submittedName>
        <fullName evidence="7">LysR family transcriptional regulator</fullName>
    </submittedName>
</protein>
<evidence type="ECO:0000259" key="6">
    <source>
        <dbReference type="PROSITE" id="PS50931"/>
    </source>
</evidence>
<gene>
    <name evidence="7" type="ORF">JL811_17990</name>
</gene>
<dbReference type="SUPFAM" id="SSF53850">
    <property type="entry name" value="Periplasmic binding protein-like II"/>
    <property type="match status" value="1"/>
</dbReference>
<dbReference type="GO" id="GO:0003677">
    <property type="term" value="F:DNA binding"/>
    <property type="evidence" value="ECO:0007669"/>
    <property type="project" value="UniProtKB-KW"/>
</dbReference>
<dbReference type="GO" id="GO:2000142">
    <property type="term" value="P:regulation of DNA-templated transcription initiation"/>
    <property type="evidence" value="ECO:0007669"/>
    <property type="project" value="TreeGrafter"/>
</dbReference>
<dbReference type="Gene3D" id="3.40.190.290">
    <property type="match status" value="1"/>
</dbReference>
<evidence type="ECO:0000256" key="3">
    <source>
        <dbReference type="ARBA" id="ARBA00023125"/>
    </source>
</evidence>
<organism evidence="7 8">
    <name type="scientific">Szabonella alba</name>
    <dbReference type="NCBI Taxonomy" id="2804194"/>
    <lineage>
        <taxon>Bacteria</taxon>
        <taxon>Pseudomonadati</taxon>
        <taxon>Pseudomonadota</taxon>
        <taxon>Alphaproteobacteria</taxon>
        <taxon>Rhodobacterales</taxon>
        <taxon>Paracoccaceae</taxon>
        <taxon>Szabonella</taxon>
    </lineage>
</organism>
<evidence type="ECO:0000256" key="2">
    <source>
        <dbReference type="ARBA" id="ARBA00023015"/>
    </source>
</evidence>
<name>A0A8K0VBN2_9RHOB</name>
<evidence type="ECO:0000256" key="4">
    <source>
        <dbReference type="ARBA" id="ARBA00023159"/>
    </source>
</evidence>
<dbReference type="PROSITE" id="PS50931">
    <property type="entry name" value="HTH_LYSR"/>
    <property type="match status" value="1"/>
</dbReference>
<keyword evidence="3" id="KW-0238">DNA-binding</keyword>
<dbReference type="InterPro" id="IPR036388">
    <property type="entry name" value="WH-like_DNA-bd_sf"/>
</dbReference>
<keyword evidence="8" id="KW-1185">Reference proteome</keyword>
<proteinExistence type="inferred from homology"/>
<dbReference type="PRINTS" id="PR00039">
    <property type="entry name" value="HTHLYSR"/>
</dbReference>
<keyword evidence="2" id="KW-0805">Transcription regulation</keyword>
<dbReference type="GO" id="GO:0003700">
    <property type="term" value="F:DNA-binding transcription factor activity"/>
    <property type="evidence" value="ECO:0007669"/>
    <property type="project" value="InterPro"/>
</dbReference>
<accession>A0A8K0VBN2</accession>
<dbReference type="Gene3D" id="1.10.10.10">
    <property type="entry name" value="Winged helix-like DNA-binding domain superfamily/Winged helix DNA-binding domain"/>
    <property type="match status" value="1"/>
</dbReference>